<reference evidence="2 3" key="1">
    <citation type="submission" date="2018-11" db="EMBL/GenBank/DDBJ databases">
        <title>Proposal to divide the Flavobacteriaceae and reorganize its genera based on Amino Acid Identity values calculated from whole genome sequences.</title>
        <authorList>
            <person name="Nicholson A.C."/>
            <person name="Gulvik C.A."/>
            <person name="Whitney A.M."/>
            <person name="Humrighouse B.W."/>
            <person name="Bell M."/>
            <person name="Holmes B."/>
            <person name="Steigerwalt A.G."/>
            <person name="Villarma A."/>
            <person name="Sheth M."/>
            <person name="Batra D."/>
            <person name="Pryor J."/>
            <person name="Bernardet J.-F."/>
            <person name="Hugo C."/>
            <person name="Kampfer P."/>
            <person name="Newman J.D."/>
            <person name="McQuiston J.R."/>
        </authorList>
    </citation>
    <scope>NUCLEOTIDE SEQUENCE [LARGE SCALE GENOMIC DNA]</scope>
    <source>
        <strain evidence="2 3">H3001</strain>
    </source>
</reference>
<proteinExistence type="predicted"/>
<evidence type="ECO:0000313" key="2">
    <source>
        <dbReference type="EMBL" id="AZI66541.1"/>
    </source>
</evidence>
<dbReference type="InterPro" id="IPR041657">
    <property type="entry name" value="HTH_17"/>
</dbReference>
<dbReference type="GO" id="GO:0003677">
    <property type="term" value="F:DNA binding"/>
    <property type="evidence" value="ECO:0007669"/>
    <property type="project" value="UniProtKB-KW"/>
</dbReference>
<gene>
    <name evidence="2" type="ORF">EIB71_02080</name>
</gene>
<keyword evidence="2" id="KW-0238">DNA-binding</keyword>
<dbReference type="SUPFAM" id="SSF46955">
    <property type="entry name" value="Putative DNA-binding domain"/>
    <property type="match status" value="1"/>
</dbReference>
<protein>
    <submittedName>
        <fullName evidence="2">DNA-binding protein</fullName>
    </submittedName>
</protein>
<feature type="domain" description="Helix-turn-helix" evidence="1">
    <location>
        <begin position="52"/>
        <end position="96"/>
    </location>
</feature>
<dbReference type="RefSeq" id="WP_124757148.1">
    <property type="nucleotide sequence ID" value="NZ_CBCRWA010000001.1"/>
</dbReference>
<evidence type="ECO:0000313" key="3">
    <source>
        <dbReference type="Proteomes" id="UP000274483"/>
    </source>
</evidence>
<dbReference type="EMBL" id="CP034158">
    <property type="protein sequence ID" value="AZI66541.1"/>
    <property type="molecule type" value="Genomic_DNA"/>
</dbReference>
<keyword evidence="3" id="KW-1185">Reference proteome</keyword>
<dbReference type="Gene3D" id="1.10.1660.10">
    <property type="match status" value="1"/>
</dbReference>
<dbReference type="Proteomes" id="UP000274483">
    <property type="component" value="Chromosome"/>
</dbReference>
<evidence type="ECO:0000259" key="1">
    <source>
        <dbReference type="Pfam" id="PF12728"/>
    </source>
</evidence>
<name>A0ABN5SZ46_9FLAO</name>
<accession>A0ABN5SZ46</accession>
<dbReference type="Pfam" id="PF12728">
    <property type="entry name" value="HTH_17"/>
    <property type="match status" value="1"/>
</dbReference>
<organism evidence="2 3">
    <name type="scientific">Kaistella daneshvariae</name>
    <dbReference type="NCBI Taxonomy" id="2487074"/>
    <lineage>
        <taxon>Bacteria</taxon>
        <taxon>Pseudomonadati</taxon>
        <taxon>Bacteroidota</taxon>
        <taxon>Flavobacteriia</taxon>
        <taxon>Flavobacteriales</taxon>
        <taxon>Weeksellaceae</taxon>
        <taxon>Chryseobacterium group</taxon>
        <taxon>Kaistella</taxon>
    </lineage>
</organism>
<sequence length="109" mass="12386">MKKELLEMMAKLLVADSSEKNADEKMDLILSKLESMESATSNASHKDEHLLINEVCKLTRKSRVTIWNWNKKGLLKPIGKSGKNPLYLKSDVMEFLYNADKIAVVCSEK</sequence>
<dbReference type="InterPro" id="IPR009061">
    <property type="entry name" value="DNA-bd_dom_put_sf"/>
</dbReference>